<sequence>MNLHVRYDGKEFKFVVANDLAAVTAIAHLVKDGFGQAPHHPDGEEWSIFVKPMQVFRDSGWHPAQVYRGYKNGVGCDDYAITVFFRID</sequence>
<evidence type="ECO:0000313" key="2">
    <source>
        <dbReference type="Proteomes" id="UP000222894"/>
    </source>
</evidence>
<proteinExistence type="predicted"/>
<protein>
    <submittedName>
        <fullName evidence="1">Uncharacterized protein</fullName>
    </submittedName>
</protein>
<accession>A0A219Y9L0</accession>
<name>A0A219Y9L0_9CAUD</name>
<organism evidence="1 2">
    <name type="scientific">Aeromonas phage 44RR2.8t.2</name>
    <dbReference type="NCBI Taxonomy" id="1932900"/>
    <lineage>
        <taxon>Viruses</taxon>
        <taxon>Duplodnaviria</taxon>
        <taxon>Heunggongvirae</taxon>
        <taxon>Uroviricota</taxon>
        <taxon>Caudoviricetes</taxon>
        <taxon>Pantevenvirales</taxon>
        <taxon>Straboviridae</taxon>
        <taxon>Biquartavirus</taxon>
        <taxon>Biquartavirus 44RR2</taxon>
    </lineage>
</organism>
<dbReference type="Proteomes" id="UP000222894">
    <property type="component" value="Genome"/>
</dbReference>
<evidence type="ECO:0000313" key="1">
    <source>
        <dbReference type="EMBL" id="APU00661.1"/>
    </source>
</evidence>
<reference evidence="1 2" key="1">
    <citation type="journal article" date="2017" name="Sci. Rep.">
        <title>Characterization and diversity of phages infecting Aeromonas salmonicida subsp. salmonicida.</title>
        <authorList>
            <person name="Vincent A.T."/>
            <person name="Paquet V.E."/>
            <person name="Bernatchez A."/>
            <person name="Tremblay D.M."/>
            <person name="Moineau S."/>
            <person name="Charette S.J."/>
        </authorList>
    </citation>
    <scope>NUCLEOTIDE SEQUENCE [LARGE SCALE GENOMIC DNA]</scope>
</reference>
<dbReference type="EMBL" id="KY290948">
    <property type="protein sequence ID" value="APU00661.1"/>
    <property type="molecule type" value="Genomic_DNA"/>
</dbReference>